<evidence type="ECO:0000313" key="3">
    <source>
        <dbReference type="EMBL" id="AVY94297.1"/>
    </source>
</evidence>
<dbReference type="PANTHER" id="PTHR43968">
    <property type="match status" value="1"/>
</dbReference>
<dbReference type="InterPro" id="IPR004045">
    <property type="entry name" value="Glutathione_S-Trfase_N"/>
</dbReference>
<dbReference type="OrthoDB" id="8634103at2"/>
<dbReference type="SFLD" id="SFLDG00358">
    <property type="entry name" value="Main_(cytGST)"/>
    <property type="match status" value="1"/>
</dbReference>
<protein>
    <submittedName>
        <fullName evidence="3">Glutathione S-transferase</fullName>
    </submittedName>
</protein>
<dbReference type="SUPFAM" id="SSF47616">
    <property type="entry name" value="GST C-terminal domain-like"/>
    <property type="match status" value="1"/>
</dbReference>
<dbReference type="EMBL" id="CP028519">
    <property type="protein sequence ID" value="AVY94297.1"/>
    <property type="molecule type" value="Genomic_DNA"/>
</dbReference>
<dbReference type="InterPro" id="IPR036249">
    <property type="entry name" value="Thioredoxin-like_sf"/>
</dbReference>
<evidence type="ECO:0000313" key="4">
    <source>
        <dbReference type="Proteomes" id="UP000244173"/>
    </source>
</evidence>
<dbReference type="InterPro" id="IPR036282">
    <property type="entry name" value="Glutathione-S-Trfase_C_sf"/>
</dbReference>
<dbReference type="PROSITE" id="PS50405">
    <property type="entry name" value="GST_CTER"/>
    <property type="match status" value="1"/>
</dbReference>
<evidence type="ECO:0000259" key="2">
    <source>
        <dbReference type="PROSITE" id="PS50405"/>
    </source>
</evidence>
<keyword evidence="4" id="KW-1185">Reference proteome</keyword>
<dbReference type="CDD" id="cd03205">
    <property type="entry name" value="GST_C_6"/>
    <property type="match status" value="1"/>
</dbReference>
<gene>
    <name evidence="3" type="ORF">DAI18_09780</name>
</gene>
<reference evidence="3 4" key="1">
    <citation type="submission" date="2018-04" db="EMBL/GenBank/DDBJ databases">
        <title>Denitrifier Microvirgula.</title>
        <authorList>
            <person name="Anderson E."/>
            <person name="Jang J."/>
            <person name="Ishii S."/>
        </authorList>
    </citation>
    <scope>NUCLEOTIDE SEQUENCE [LARGE SCALE GENOMIC DNA]</scope>
    <source>
        <strain evidence="3 4">BE2.4</strain>
    </source>
</reference>
<dbReference type="PANTHER" id="PTHR43968:SF6">
    <property type="entry name" value="GLUTATHIONE S-TRANSFERASE OMEGA"/>
    <property type="match status" value="1"/>
</dbReference>
<name>A0A2S0PAI5_9NEIS</name>
<proteinExistence type="predicted"/>
<sequence>MKLFASLTSPYARKVRIALLEKRIDCQLEVINPWDDSVALKGINPLGKVPTLLLDDGTVLYDSRVIVEYLDALSPVSKLLPGDTRGLMQVKRWQALADGILDAGTAVFHERKRPATEQSDSAARRQYGKIESGLEALSLELADRPWCYGNGMTLADISVGACLGWLSLRLPELEWRTRYPNLELLFDKLETRQSFIDTVPPVV</sequence>
<accession>A0A2S0PAI5</accession>
<evidence type="ECO:0000259" key="1">
    <source>
        <dbReference type="PROSITE" id="PS50404"/>
    </source>
</evidence>
<feature type="domain" description="GST N-terminal" evidence="1">
    <location>
        <begin position="1"/>
        <end position="78"/>
    </location>
</feature>
<dbReference type="Gene3D" id="3.40.30.10">
    <property type="entry name" value="Glutaredoxin"/>
    <property type="match status" value="1"/>
</dbReference>
<dbReference type="InterPro" id="IPR050983">
    <property type="entry name" value="GST_Omega/HSP26"/>
</dbReference>
<dbReference type="Proteomes" id="UP000244173">
    <property type="component" value="Chromosome"/>
</dbReference>
<feature type="domain" description="GST C-terminal" evidence="2">
    <location>
        <begin position="83"/>
        <end position="203"/>
    </location>
</feature>
<dbReference type="Pfam" id="PF13410">
    <property type="entry name" value="GST_C_2"/>
    <property type="match status" value="1"/>
</dbReference>
<dbReference type="STRING" id="1122240.GCA_000620105_03190"/>
<organism evidence="3 4">
    <name type="scientific">Microvirgula aerodenitrificans</name>
    <dbReference type="NCBI Taxonomy" id="57480"/>
    <lineage>
        <taxon>Bacteria</taxon>
        <taxon>Pseudomonadati</taxon>
        <taxon>Pseudomonadota</taxon>
        <taxon>Betaproteobacteria</taxon>
        <taxon>Neisseriales</taxon>
        <taxon>Aquaspirillaceae</taxon>
        <taxon>Microvirgula</taxon>
    </lineage>
</organism>
<dbReference type="CDD" id="cd03049">
    <property type="entry name" value="GST_N_3"/>
    <property type="match status" value="1"/>
</dbReference>
<dbReference type="InterPro" id="IPR010987">
    <property type="entry name" value="Glutathione-S-Trfase_C-like"/>
</dbReference>
<dbReference type="InterPro" id="IPR040079">
    <property type="entry name" value="Glutathione_S-Trfase"/>
</dbReference>
<dbReference type="GO" id="GO:0016740">
    <property type="term" value="F:transferase activity"/>
    <property type="evidence" value="ECO:0007669"/>
    <property type="project" value="UniProtKB-KW"/>
</dbReference>
<dbReference type="GO" id="GO:0005737">
    <property type="term" value="C:cytoplasm"/>
    <property type="evidence" value="ECO:0007669"/>
    <property type="project" value="TreeGrafter"/>
</dbReference>
<dbReference type="PROSITE" id="PS50404">
    <property type="entry name" value="GST_NTER"/>
    <property type="match status" value="1"/>
</dbReference>
<dbReference type="Gene3D" id="1.20.1050.10">
    <property type="match status" value="1"/>
</dbReference>
<dbReference type="SUPFAM" id="SSF52833">
    <property type="entry name" value="Thioredoxin-like"/>
    <property type="match status" value="1"/>
</dbReference>
<dbReference type="RefSeq" id="WP_028500085.1">
    <property type="nucleotide sequence ID" value="NZ_CALFSO010000142.1"/>
</dbReference>
<dbReference type="SFLD" id="SFLDS00019">
    <property type="entry name" value="Glutathione_Transferase_(cytos"/>
    <property type="match status" value="1"/>
</dbReference>
<dbReference type="Pfam" id="PF13409">
    <property type="entry name" value="GST_N_2"/>
    <property type="match status" value="1"/>
</dbReference>
<keyword evidence="3" id="KW-0808">Transferase</keyword>
<dbReference type="AlphaFoldDB" id="A0A2S0PAI5"/>
<dbReference type="KEGG" id="maer:DAI18_09780"/>